<organism evidence="3 4">
    <name type="scientific">Thalassiosira oceanica</name>
    <name type="common">Marine diatom</name>
    <dbReference type="NCBI Taxonomy" id="159749"/>
    <lineage>
        <taxon>Eukaryota</taxon>
        <taxon>Sar</taxon>
        <taxon>Stramenopiles</taxon>
        <taxon>Ochrophyta</taxon>
        <taxon>Bacillariophyta</taxon>
        <taxon>Coscinodiscophyceae</taxon>
        <taxon>Thalassiosirophycidae</taxon>
        <taxon>Thalassiosirales</taxon>
        <taxon>Thalassiosiraceae</taxon>
        <taxon>Thalassiosira</taxon>
    </lineage>
</organism>
<proteinExistence type="predicted"/>
<dbReference type="Proteomes" id="UP000266841">
    <property type="component" value="Unassembled WGS sequence"/>
</dbReference>
<protein>
    <recommendedName>
        <fullName evidence="2">DUF4190 domain-containing protein</fullName>
    </recommendedName>
</protein>
<keyword evidence="4" id="KW-1185">Reference proteome</keyword>
<keyword evidence="1" id="KW-0812">Transmembrane</keyword>
<name>K0R254_THAOC</name>
<sequence length="218" mass="22552">MASTVADYFAAKGISLSATMATTLDEQGVASSGDLKYLEESVFLGLFADEKPIVQAKARAAWDEINSNSTMMISHPPVVQASICSPSPTSTGIVSDIESQVQAQKLGNIQSQTFASQSSLAVPAAKVQPGSAKPSGVQGPVVTNGKAVASMWCGIISLVIFGLVFGPIAIVLGVMAKKEILESENNGRKEGGECQATAGLVCGGISLILWLIIAIAYF</sequence>
<evidence type="ECO:0000313" key="4">
    <source>
        <dbReference type="Proteomes" id="UP000266841"/>
    </source>
</evidence>
<dbReference type="AlphaFoldDB" id="K0R254"/>
<accession>K0R254</accession>
<keyword evidence="1" id="KW-1133">Transmembrane helix</keyword>
<feature type="domain" description="DUF4190" evidence="2">
    <location>
        <begin position="147"/>
        <end position="212"/>
    </location>
</feature>
<evidence type="ECO:0000256" key="1">
    <source>
        <dbReference type="SAM" id="Phobius"/>
    </source>
</evidence>
<comment type="caution">
    <text evidence="3">The sequence shown here is derived from an EMBL/GenBank/DDBJ whole genome shotgun (WGS) entry which is preliminary data.</text>
</comment>
<gene>
    <name evidence="3" type="ORF">THAOC_36247</name>
</gene>
<dbReference type="EMBL" id="AGNL01048729">
    <property type="protein sequence ID" value="EJK45154.1"/>
    <property type="molecule type" value="Genomic_DNA"/>
</dbReference>
<evidence type="ECO:0000259" key="2">
    <source>
        <dbReference type="Pfam" id="PF13828"/>
    </source>
</evidence>
<feature type="transmembrane region" description="Helical" evidence="1">
    <location>
        <begin position="196"/>
        <end position="217"/>
    </location>
</feature>
<dbReference type="InterPro" id="IPR025241">
    <property type="entry name" value="DUF4190"/>
</dbReference>
<keyword evidence="1" id="KW-0472">Membrane</keyword>
<evidence type="ECO:0000313" key="3">
    <source>
        <dbReference type="EMBL" id="EJK45154.1"/>
    </source>
</evidence>
<feature type="transmembrane region" description="Helical" evidence="1">
    <location>
        <begin position="149"/>
        <end position="175"/>
    </location>
</feature>
<reference evidence="3 4" key="1">
    <citation type="journal article" date="2012" name="Genome Biol.">
        <title>Genome and low-iron response of an oceanic diatom adapted to chronic iron limitation.</title>
        <authorList>
            <person name="Lommer M."/>
            <person name="Specht M."/>
            <person name="Roy A.S."/>
            <person name="Kraemer L."/>
            <person name="Andreson R."/>
            <person name="Gutowska M.A."/>
            <person name="Wolf J."/>
            <person name="Bergner S.V."/>
            <person name="Schilhabel M.B."/>
            <person name="Klostermeier U.C."/>
            <person name="Beiko R.G."/>
            <person name="Rosenstiel P."/>
            <person name="Hippler M."/>
            <person name="Laroche J."/>
        </authorList>
    </citation>
    <scope>NUCLEOTIDE SEQUENCE [LARGE SCALE GENOMIC DNA]</scope>
    <source>
        <strain evidence="3 4">CCMP1005</strain>
    </source>
</reference>
<dbReference type="Pfam" id="PF13828">
    <property type="entry name" value="DUF4190"/>
    <property type="match status" value="1"/>
</dbReference>